<dbReference type="AlphaFoldDB" id="A0A926IMK6"/>
<evidence type="ECO:0000256" key="1">
    <source>
        <dbReference type="SAM" id="SignalP"/>
    </source>
</evidence>
<protein>
    <submittedName>
        <fullName evidence="2">Uncharacterized protein</fullName>
    </submittedName>
</protein>
<keyword evidence="3" id="KW-1185">Reference proteome</keyword>
<feature type="signal peptide" evidence="1">
    <location>
        <begin position="1"/>
        <end position="25"/>
    </location>
</feature>
<reference evidence="2" key="1">
    <citation type="submission" date="2020-08" db="EMBL/GenBank/DDBJ databases">
        <title>Genome public.</title>
        <authorList>
            <person name="Liu C."/>
            <person name="Sun Q."/>
        </authorList>
    </citation>
    <scope>NUCLEOTIDE SEQUENCE</scope>
    <source>
        <strain evidence="2">NSJ-50</strain>
    </source>
</reference>
<dbReference type="EMBL" id="JACRTE010000004">
    <property type="protein sequence ID" value="MBC8596142.1"/>
    <property type="molecule type" value="Genomic_DNA"/>
</dbReference>
<evidence type="ECO:0000313" key="3">
    <source>
        <dbReference type="Proteomes" id="UP000647416"/>
    </source>
</evidence>
<sequence length="567" mass="61671">MKKLLTAVLVLSMLLGLCFVPSVSAATLKEITLFETDFENDTVGEAPAALAPYGNAIADNATVYAEADGNKYADTLGKGARKRFRMLFNEAVSSGTVVAEFDLNTTGGAVALGMVYKSKPTEYLKWPFYVTNGIKDYAVKGFTATGGNPPGTEVTGKTVTFTKDGSSDNLTFKVNQWQHYKVIFDFDNQTVTAYIDNEKSNTIGGYEYFGKTNDAIAGLAFYCSEPDAETYKPSNKFDNIKVYTGYGNYLIDKDYEDGNVGTGNASNVKVIDSPEALNINSKILSFEQTGAKARYPLSRALKNETFYIEFDVRAGHGGLGVALLSKTDPTTSYSKYIFSSGTLASNPKLGLKAYTEYGSGMSTHPSGNAGSQTYIKGYRASGATTDMKLTAGETAWNHVKIEVDLANARIRVTLDGVVSDYIEGFTYLKDVDVAHICFHCSNKLSTTEEAQKNYIDNLKVYTIADKVYNVGIKDFTPSAYTAGTKIEVNYDFTVTDLSSKDVELIVASYNGGELCEVNIEKIENVNTSGTKKASLTLTKDCDEIRAFAWENGTLVPLAEHVSKTNNK</sequence>
<comment type="caution">
    <text evidence="2">The sequence shown here is derived from an EMBL/GenBank/DDBJ whole genome shotgun (WGS) entry which is preliminary data.</text>
</comment>
<gene>
    <name evidence="2" type="ORF">H8706_04570</name>
</gene>
<dbReference type="Proteomes" id="UP000647416">
    <property type="component" value="Unassembled WGS sequence"/>
</dbReference>
<evidence type="ECO:0000313" key="2">
    <source>
        <dbReference type="EMBL" id="MBC8596142.1"/>
    </source>
</evidence>
<dbReference type="RefSeq" id="WP_262431688.1">
    <property type="nucleotide sequence ID" value="NZ_JACRTE010000004.1"/>
</dbReference>
<name>A0A926IMK6_9FIRM</name>
<keyword evidence="1" id="KW-0732">Signal</keyword>
<organism evidence="2 3">
    <name type="scientific">Qingrenia yutianensis</name>
    <dbReference type="NCBI Taxonomy" id="2763676"/>
    <lineage>
        <taxon>Bacteria</taxon>
        <taxon>Bacillati</taxon>
        <taxon>Bacillota</taxon>
        <taxon>Clostridia</taxon>
        <taxon>Eubacteriales</taxon>
        <taxon>Oscillospiraceae</taxon>
        <taxon>Qingrenia</taxon>
    </lineage>
</organism>
<proteinExistence type="predicted"/>
<accession>A0A926IMK6</accession>
<feature type="chain" id="PRO_5037181280" evidence="1">
    <location>
        <begin position="26"/>
        <end position="567"/>
    </location>
</feature>